<dbReference type="Pfam" id="PF15428">
    <property type="entry name" value="Imm26"/>
    <property type="match status" value="1"/>
</dbReference>
<dbReference type="InterPro" id="IPR029278">
    <property type="entry name" value="Imm26"/>
</dbReference>
<comment type="caution">
    <text evidence="1">The sequence shown here is derived from an EMBL/GenBank/DDBJ whole genome shotgun (WGS) entry which is preliminary data.</text>
</comment>
<protein>
    <recommendedName>
        <fullName evidence="3">T4 RNA ligase 1-like N-terminal domain-containing protein</fullName>
    </recommendedName>
</protein>
<evidence type="ECO:0008006" key="3">
    <source>
        <dbReference type="Google" id="ProtNLM"/>
    </source>
</evidence>
<sequence>MTTAFELTNDQRKYFGLDPIEKNWERFVLKGDKYRADSFLYFDGDVIKRHITTTEDSYIERHYNEATRSREILLPKTDKGKDKKLSGSTLEQRQGDGVYLEIYDGHLRIGNFTSQTTFYSSRWDNEDKLEQLIPNIITDFINNSTQNHLNEIEIFKKSKRKNIKFKAGDYFCFKINRTEFGFGRILLDIGSKMRKLNLVKENHKIFSFMGQPVFVELFVFKSITKNIDIEVLQNCKKLPSDAMMDNVLLYGDYEIIGHKEIRDEEYDFPISFVCNSYHNTASLQWGLIQIEQTFMEYEKLASKKLKENIENNHFRYATIGYSPKYGSIEILKTLKKNDIYDFEDSKNYTARLDLRNPKFKEARNELLKIFGLNPSKNYYENSILTNTILPSEINKKMK</sequence>
<accession>A0ABU1TQC4</accession>
<dbReference type="RefSeq" id="WP_310026628.1">
    <property type="nucleotide sequence ID" value="NZ_JAVDVI010000008.1"/>
</dbReference>
<proteinExistence type="predicted"/>
<reference evidence="1 2" key="1">
    <citation type="submission" date="2023-07" db="EMBL/GenBank/DDBJ databases">
        <title>Sorghum-associated microbial communities from plants grown in Nebraska, USA.</title>
        <authorList>
            <person name="Schachtman D."/>
        </authorList>
    </citation>
    <scope>NUCLEOTIDE SEQUENCE [LARGE SCALE GENOMIC DNA]</scope>
    <source>
        <strain evidence="1 2">3773</strain>
    </source>
</reference>
<dbReference type="EMBL" id="JAVDVI010000008">
    <property type="protein sequence ID" value="MDR6968162.1"/>
    <property type="molecule type" value="Genomic_DNA"/>
</dbReference>
<organism evidence="1 2">
    <name type="scientific">Flavobacterium arsenatis</name>
    <dbReference type="NCBI Taxonomy" id="1484332"/>
    <lineage>
        <taxon>Bacteria</taxon>
        <taxon>Pseudomonadati</taxon>
        <taxon>Bacteroidota</taxon>
        <taxon>Flavobacteriia</taxon>
        <taxon>Flavobacteriales</taxon>
        <taxon>Flavobacteriaceae</taxon>
        <taxon>Flavobacterium</taxon>
    </lineage>
</organism>
<name>A0ABU1TQC4_9FLAO</name>
<keyword evidence="2" id="KW-1185">Reference proteome</keyword>
<evidence type="ECO:0000313" key="2">
    <source>
        <dbReference type="Proteomes" id="UP001255185"/>
    </source>
</evidence>
<evidence type="ECO:0000313" key="1">
    <source>
        <dbReference type="EMBL" id="MDR6968162.1"/>
    </source>
</evidence>
<gene>
    <name evidence="1" type="ORF">J2X31_002177</name>
</gene>
<dbReference type="Proteomes" id="UP001255185">
    <property type="component" value="Unassembled WGS sequence"/>
</dbReference>